<dbReference type="InterPro" id="IPR051159">
    <property type="entry name" value="Hexapeptide_acetyltransf"/>
</dbReference>
<dbReference type="InterPro" id="IPR001451">
    <property type="entry name" value="Hexapep"/>
</dbReference>
<dbReference type="GO" id="GO:0008374">
    <property type="term" value="F:O-acyltransferase activity"/>
    <property type="evidence" value="ECO:0007669"/>
    <property type="project" value="TreeGrafter"/>
</dbReference>
<dbReference type="Gene3D" id="2.160.10.10">
    <property type="entry name" value="Hexapeptide repeat proteins"/>
    <property type="match status" value="1"/>
</dbReference>
<name>A0A7C9HGA8_9MICO</name>
<dbReference type="SUPFAM" id="SSF51161">
    <property type="entry name" value="Trimeric LpxA-like enzymes"/>
    <property type="match status" value="1"/>
</dbReference>
<dbReference type="RefSeq" id="WP_166548405.1">
    <property type="nucleotide sequence ID" value="NZ_BAAAIA010000006.1"/>
</dbReference>
<evidence type="ECO:0000256" key="1">
    <source>
        <dbReference type="ARBA" id="ARBA00007274"/>
    </source>
</evidence>
<dbReference type="PANTHER" id="PTHR23416:SF23">
    <property type="entry name" value="ACETYLTRANSFERASE C18B11.09C-RELATED"/>
    <property type="match status" value="1"/>
</dbReference>
<protein>
    <submittedName>
        <fullName evidence="4">Sugar O-acetyltransferase</fullName>
    </submittedName>
</protein>
<gene>
    <name evidence="4" type="ORF">GLX25_03425</name>
</gene>
<comment type="similarity">
    <text evidence="1">Belongs to the transferase hexapeptide repeat family.</text>
</comment>
<organism evidence="4 5">
    <name type="scientific">Agromyces luteolus</name>
    <dbReference type="NCBI Taxonomy" id="88373"/>
    <lineage>
        <taxon>Bacteria</taxon>
        <taxon>Bacillati</taxon>
        <taxon>Actinomycetota</taxon>
        <taxon>Actinomycetes</taxon>
        <taxon>Micrococcales</taxon>
        <taxon>Microbacteriaceae</taxon>
        <taxon>Agromyces</taxon>
    </lineage>
</organism>
<evidence type="ECO:0000313" key="5">
    <source>
        <dbReference type="Proteomes" id="UP000480122"/>
    </source>
</evidence>
<dbReference type="EMBL" id="WODA01000004">
    <property type="protein sequence ID" value="MUN06168.1"/>
    <property type="molecule type" value="Genomic_DNA"/>
</dbReference>
<evidence type="ECO:0000256" key="3">
    <source>
        <dbReference type="ARBA" id="ARBA00022737"/>
    </source>
</evidence>
<dbReference type="Pfam" id="PF00132">
    <property type="entry name" value="Hexapep"/>
    <property type="match status" value="1"/>
</dbReference>
<dbReference type="AlphaFoldDB" id="A0A7C9HGA8"/>
<reference evidence="4 5" key="1">
    <citation type="submission" date="2019-11" db="EMBL/GenBank/DDBJ databases">
        <title>Agromyces kandeliae sp. nov., isolated from mangrove soil.</title>
        <authorList>
            <person name="Wang R."/>
        </authorList>
    </citation>
    <scope>NUCLEOTIDE SEQUENCE [LARGE SCALE GENOMIC DNA]</scope>
    <source>
        <strain evidence="4 5">JCM 11431</strain>
    </source>
</reference>
<sequence>MDLADLLDALNARQTILGGSPLHAIMHRTSQEALRITGELNAGYHDPVRVRELIGDLIGKPVDETVTVFPPFRSDFGKNITLGKRIFINSGCSFQDQGGVVIGDDCLIGHNVVIATLNHDMDPDKRADMHPAPVVIGRNVWIGANATVLAGVTIGENAVVAAAAVVTKDVPANAVVVGAPARVVRTLTPKSDQ</sequence>
<keyword evidence="5" id="KW-1185">Reference proteome</keyword>
<dbReference type="Proteomes" id="UP000480122">
    <property type="component" value="Unassembled WGS sequence"/>
</dbReference>
<accession>A0A7C9HGA8</accession>
<evidence type="ECO:0000313" key="4">
    <source>
        <dbReference type="EMBL" id="MUN06168.1"/>
    </source>
</evidence>
<keyword evidence="2 4" id="KW-0808">Transferase</keyword>
<evidence type="ECO:0000256" key="2">
    <source>
        <dbReference type="ARBA" id="ARBA00022679"/>
    </source>
</evidence>
<dbReference type="PANTHER" id="PTHR23416">
    <property type="entry name" value="SIALIC ACID SYNTHASE-RELATED"/>
    <property type="match status" value="1"/>
</dbReference>
<dbReference type="InterPro" id="IPR018357">
    <property type="entry name" value="Hexapep_transf_CS"/>
</dbReference>
<dbReference type="PROSITE" id="PS00101">
    <property type="entry name" value="HEXAPEP_TRANSFERASES"/>
    <property type="match status" value="1"/>
</dbReference>
<dbReference type="Pfam" id="PF14602">
    <property type="entry name" value="Hexapep_2"/>
    <property type="match status" value="1"/>
</dbReference>
<comment type="caution">
    <text evidence="4">The sequence shown here is derived from an EMBL/GenBank/DDBJ whole genome shotgun (WGS) entry which is preliminary data.</text>
</comment>
<proteinExistence type="inferred from homology"/>
<dbReference type="InterPro" id="IPR011004">
    <property type="entry name" value="Trimer_LpxA-like_sf"/>
</dbReference>
<keyword evidence="3" id="KW-0677">Repeat</keyword>